<protein>
    <recommendedName>
        <fullName evidence="3">Uridine kinase</fullName>
    </recommendedName>
</protein>
<sequence>MSAVTFSGLARRILRRRARLGGTRLVAVDGPSGAGKTVFADRLAAAVSSAGGVAVPVVHTDDFLDGWDDQFSYWERLDALVLGPLRAGRAGRHRHYDWARGAFAGPWVVVPAAPVVVLEGFGASRAGAELTFAVFVDAPPRLRLSRSLRRDGADTRADLLRWRRRENRHFAADRTAERADVVVSGVWSGEPVICPQG</sequence>
<comment type="caution">
    <text evidence="1">The sequence shown here is derived from an EMBL/GenBank/DDBJ whole genome shotgun (WGS) entry which is preliminary data.</text>
</comment>
<name>A0ABQ4CFR1_9ACTN</name>
<dbReference type="SUPFAM" id="SSF52540">
    <property type="entry name" value="P-loop containing nucleoside triphosphate hydrolases"/>
    <property type="match status" value="1"/>
</dbReference>
<reference evidence="1 2" key="1">
    <citation type="submission" date="2021-01" db="EMBL/GenBank/DDBJ databases">
        <title>Whole genome shotgun sequence of Asanoa iriomotensis NBRC 100142.</title>
        <authorList>
            <person name="Komaki H."/>
            <person name="Tamura T."/>
        </authorList>
    </citation>
    <scope>NUCLEOTIDE SEQUENCE [LARGE SCALE GENOMIC DNA]</scope>
    <source>
        <strain evidence="1 2">NBRC 100142</strain>
    </source>
</reference>
<proteinExistence type="predicted"/>
<evidence type="ECO:0008006" key="3">
    <source>
        <dbReference type="Google" id="ProtNLM"/>
    </source>
</evidence>
<organism evidence="1 2">
    <name type="scientific">Asanoa iriomotensis</name>
    <dbReference type="NCBI Taxonomy" id="234613"/>
    <lineage>
        <taxon>Bacteria</taxon>
        <taxon>Bacillati</taxon>
        <taxon>Actinomycetota</taxon>
        <taxon>Actinomycetes</taxon>
        <taxon>Micromonosporales</taxon>
        <taxon>Micromonosporaceae</taxon>
        <taxon>Asanoa</taxon>
    </lineage>
</organism>
<accession>A0ABQ4CFR1</accession>
<gene>
    <name evidence="1" type="ORF">Air01nite_77010</name>
</gene>
<dbReference type="Gene3D" id="3.40.50.300">
    <property type="entry name" value="P-loop containing nucleotide triphosphate hydrolases"/>
    <property type="match status" value="1"/>
</dbReference>
<dbReference type="EMBL" id="BONC01000115">
    <property type="protein sequence ID" value="GIF61606.1"/>
    <property type="molecule type" value="Genomic_DNA"/>
</dbReference>
<evidence type="ECO:0000313" key="1">
    <source>
        <dbReference type="EMBL" id="GIF61606.1"/>
    </source>
</evidence>
<dbReference type="Proteomes" id="UP000624325">
    <property type="component" value="Unassembled WGS sequence"/>
</dbReference>
<dbReference type="InterPro" id="IPR027417">
    <property type="entry name" value="P-loop_NTPase"/>
</dbReference>
<evidence type="ECO:0000313" key="2">
    <source>
        <dbReference type="Proteomes" id="UP000624325"/>
    </source>
</evidence>
<keyword evidence="2" id="KW-1185">Reference proteome</keyword>